<dbReference type="GO" id="GO:0006685">
    <property type="term" value="P:sphingomyelin catabolic process"/>
    <property type="evidence" value="ECO:0007669"/>
    <property type="project" value="TreeGrafter"/>
</dbReference>
<organism evidence="16">
    <name type="scientific">Timema shepardi</name>
    <name type="common">Walking stick</name>
    <dbReference type="NCBI Taxonomy" id="629360"/>
    <lineage>
        <taxon>Eukaryota</taxon>
        <taxon>Metazoa</taxon>
        <taxon>Ecdysozoa</taxon>
        <taxon>Arthropoda</taxon>
        <taxon>Hexapoda</taxon>
        <taxon>Insecta</taxon>
        <taxon>Pterygota</taxon>
        <taxon>Neoptera</taxon>
        <taxon>Polyneoptera</taxon>
        <taxon>Phasmatodea</taxon>
        <taxon>Timematodea</taxon>
        <taxon>Timematoidea</taxon>
        <taxon>Timematidae</taxon>
        <taxon>Timema</taxon>
    </lineage>
</organism>
<dbReference type="InterPro" id="IPR004843">
    <property type="entry name" value="Calcineurin-like_PHP"/>
</dbReference>
<evidence type="ECO:0000256" key="14">
    <source>
        <dbReference type="SAM" id="SignalP"/>
    </source>
</evidence>
<dbReference type="Pfam" id="PF00149">
    <property type="entry name" value="Metallophos"/>
    <property type="match status" value="3"/>
</dbReference>
<keyword evidence="7" id="KW-0378">Hydrolase</keyword>
<evidence type="ECO:0000313" key="16">
    <source>
        <dbReference type="EMBL" id="CAD7259209.1"/>
    </source>
</evidence>
<dbReference type="PROSITE" id="PS50015">
    <property type="entry name" value="SAP_B"/>
    <property type="match status" value="2"/>
</dbReference>
<feature type="compositionally biased region" description="Acidic residues" evidence="13">
    <location>
        <begin position="95"/>
        <end position="120"/>
    </location>
</feature>
<dbReference type="Pfam" id="PF19272">
    <property type="entry name" value="ASMase_C"/>
    <property type="match status" value="2"/>
</dbReference>
<keyword evidence="6 14" id="KW-0732">Signal</keyword>
<dbReference type="InterPro" id="IPR041805">
    <property type="entry name" value="ASMase/PPN1_MPP"/>
</dbReference>
<keyword evidence="9" id="KW-1015">Disulfide bond</keyword>
<keyword evidence="8" id="KW-0862">Zinc</keyword>
<evidence type="ECO:0000256" key="10">
    <source>
        <dbReference type="ARBA" id="ARBA00023180"/>
    </source>
</evidence>
<feature type="signal peptide" evidence="14">
    <location>
        <begin position="1"/>
        <end position="17"/>
    </location>
</feature>
<dbReference type="InterPro" id="IPR029052">
    <property type="entry name" value="Metallo-depent_PP-like"/>
</dbReference>
<proteinExistence type="inferred from homology"/>
<feature type="region of interest" description="Disordered" evidence="13">
    <location>
        <begin position="41"/>
        <end position="185"/>
    </location>
</feature>
<feature type="domain" description="Saposin B-type" evidence="15">
    <location>
        <begin position="235"/>
        <end position="322"/>
    </location>
</feature>
<keyword evidence="5" id="KW-0479">Metal-binding</keyword>
<evidence type="ECO:0000256" key="7">
    <source>
        <dbReference type="ARBA" id="ARBA00022801"/>
    </source>
</evidence>
<evidence type="ECO:0000256" key="11">
    <source>
        <dbReference type="ARBA" id="ARBA00023295"/>
    </source>
</evidence>
<dbReference type="GO" id="GO:0016020">
    <property type="term" value="C:membrane"/>
    <property type="evidence" value="ECO:0007669"/>
    <property type="project" value="GOC"/>
</dbReference>
<evidence type="ECO:0000256" key="1">
    <source>
        <dbReference type="ARBA" id="ARBA00001947"/>
    </source>
</evidence>
<dbReference type="GO" id="GO:0005764">
    <property type="term" value="C:lysosome"/>
    <property type="evidence" value="ECO:0007669"/>
    <property type="project" value="TreeGrafter"/>
</dbReference>
<comment type="cofactor">
    <cofactor evidence="1">
        <name>Zn(2+)</name>
        <dbReference type="ChEBI" id="CHEBI:29105"/>
    </cofactor>
</comment>
<comment type="subcellular location">
    <subcellularLocation>
        <location evidence="2">Secreted</location>
    </subcellularLocation>
</comment>
<dbReference type="Gene3D" id="3.60.21.10">
    <property type="match status" value="5"/>
</dbReference>
<comment type="similarity">
    <text evidence="3">Belongs to the acid sphingomyelinase family.</text>
</comment>
<dbReference type="PANTHER" id="PTHR10340:SF29">
    <property type="entry name" value="SPHINGOMYELIN PHOSPHODIESTERASE"/>
    <property type="match status" value="1"/>
</dbReference>
<feature type="domain" description="Saposin B-type" evidence="15">
    <location>
        <begin position="1326"/>
        <end position="1413"/>
    </location>
</feature>
<feature type="compositionally biased region" description="Basic and acidic residues" evidence="13">
    <location>
        <begin position="121"/>
        <end position="182"/>
    </location>
</feature>
<evidence type="ECO:0000256" key="4">
    <source>
        <dbReference type="ARBA" id="ARBA00022525"/>
    </source>
</evidence>
<reference evidence="16" key="1">
    <citation type="submission" date="2020-11" db="EMBL/GenBank/DDBJ databases">
        <authorList>
            <person name="Tran Van P."/>
        </authorList>
    </citation>
    <scope>NUCLEOTIDE SEQUENCE</scope>
</reference>
<dbReference type="PANTHER" id="PTHR10340">
    <property type="entry name" value="SPHINGOMYELIN PHOSPHODIESTERASE"/>
    <property type="match status" value="1"/>
</dbReference>
<dbReference type="InterPro" id="IPR008139">
    <property type="entry name" value="SaposinB_dom"/>
</dbReference>
<evidence type="ECO:0000256" key="6">
    <source>
        <dbReference type="ARBA" id="ARBA00022729"/>
    </source>
</evidence>
<dbReference type="GO" id="GO:0016798">
    <property type="term" value="F:hydrolase activity, acting on glycosyl bonds"/>
    <property type="evidence" value="ECO:0007669"/>
    <property type="project" value="UniProtKB-KW"/>
</dbReference>
<sequence>MITLALASALLLIGSNAFPLYEKASMMRVSMRVIASMMKSEYEGDSKYDQSEYEDDSKYDQSEYEDDSQYDDSEYEADSKYDESEYEGDSKYDQSEYEDDSQYDESEYEDDSQYDESEYEGEGRYDESEYEGEGKYDESEYEGDSKYDESEYEGDSKYDQSEYEGDSKYDESEYEGDSKYDESEYEDEFQELPQELIKSRTIRAETPRLHQPKRRDSSKIESRGRGFFDLQPQYLEVGCPSCSPLVAGVLEAYKEAKDPQPARDMVVNLCLQFNDETKDVCTGVVDMFLETIVYLADRVDSANITQRICGLIFNSGDCLFQDDWTVDVELGAKPRAVTPNAIPDNNHTVTIVQLTDLHHDPKYTSGGNAVCGEPTCCRSTQGAPADVSKAAGYWGDYRDCDLPLKTIKDTFRHIKQKHKKIDYVYFTGDIVHHGIWETSQKSNAKIITHIVRELNKTFGNIPVIYALGNHETWPIDAYAPLDVDNANISSKWLFELVADIWPDYLTKEARETILNGGFYTVKLRDGFRVIVLNNNVCYNLNIKAELNWLVYQSKDPYGQLKWLAETLLQAEKDGEKVHILQHIPTGSKDCVEVWSREYHKIVDRLDNILYFFTNLNISKTYSQLTIKKHFDHLAYMETELYLTASAYTETELYLTASAYTETELYLTTSAYTETELYLTASAYTETELYLTVSAYTETELYLTASAYTETELYLTASAYTETELYLTASAYTETELYLTASAYTETELCLTASAYTETELYLTASAYTKTELYLTASAYTETALPHRFSLHGNRALPHRFSLHGNRALPHRFSLHGNRALPHRFSLHGNRASVIYLCMFEHTITAQFNGHTHKDEFQIFYSLDNTTRANNVAFNGGSGTTYSDVNTNYKVYTVDPSTWYALDSESWVFNLTEANLSPDHSPDWFKLYSFRQEYGVKNLLPAQLDSLAHRMAANHTLIQQYQRFSVKNGDPSLQNSCGDDCLRNSLCDIVTARSGDTTQCDSFKTEFDAASASKKEKDVAKTIRSAPTSKPTPAKYFSSHPPVYEKYTKIFVWNCALHSAGDVVFDCFAHVHIGGAWGERRDCQVERAPLLSQCRLWRKTLTMALHPQEICSVTVTKEVGSEPAFAWRESGKPFRKNLPPVHATEIRTSIYPSSAVERLNTTSTLANYATEAGYKRVLRSQGYLSCDHDVPTDGGLWLHSSDLWLCVSSGYQSGNTVYGGLPVMRAGFESLSAVANVFPPPPPKLFPSLPSASYYLFGKKKARMITGALFPAQGISPHEDSEELHQELTKQRLSGVTTPRLQQLVAQYSIPTELHGVEFKDFPQPYITATCALCKPLVKEVLAVYNKGKDAQETGDRVITLCVLFNVETREVCTGLVNVYLESALYLAEHVNNDTLIDGVCGLVINSDECHFQDEWTVDVDLGTKPDVVTPAISDSPTVTVVQVTDIHYDPKYTFGGNAVCGEPTCCRSAQGSPADESSAAGYWGDYRDCDMPLQTVTDMLTHIKQTHQKIDYVYFTGDIIDHGVWETSQEFNTRIIKEVVQEFNDFFGEIPVIFTLGNHEPTPVNIKWLFELVADIWPDYLTQEARETILNGGFYTVKLRDGFRVIVLNNIVCYNSNVWLVYESKDPYGQLKWLAETLLQAEKDGEKVHILQHIPTGSKDCVEVWSREYHKIVDSWVFNLTEANLSPDHSPDWFKLYSFRQEYGVKNLLPAQLDSLAHRMAANHTLIQQYAPLDVNTNVSTKWLFELVSELWSPYITEDAKQTILQGGFYTVKPRHGFRVIVLNNIVCLNNNYWLAYDSRDPYNQLKWLAETLLLSEREGDKVHILYHVPSGMNNQWGSCLKIWGREFHKIVDRFENIVAAHFTGHTHYDEFHVFYSTENATRANGVSFNGGSGTPFIDVNPNYKIYTNVVDSDMWIFNLTDANSKPDQDPDWFKLYSFRDEYGVANLLPAQLDSLAHRMAANHTLLQEYYSTPRVPIPTVESRYAVARTALRLKQKTTARAIGATTSNIDYVYMTGDIVDHAIWQTSPESNSKVITQVTKLFQKVFPKTPVYFALGNHEPSPINLFPPQEVWSNNLTVEWLYKLSADLWSHWLPQNSLSTIESGGYYTTLVRKNFRIVVLNICCRRSWLLYNSRDPGGQLAWLVKVLSKAEKKKEKVHILGHIYPGGEDCQHVWSREFRKIMDRRSIDYVYMTGDFVDHGVWETSQENNTKTITAVVNAVKETFGDVPIIFTLGNHEPTPVNQYAPLYVDDDVSSKWLYELVAELWSPYITDEAKQTILQGGFYTLLLQPGFRVIILNNVVGYKSNFWMALGSEDPYGQLKWLAETLLQAEQDGEKVHLLYHIQMQSCLPTWSREYHKIIDRFENTITAQFNGHTHTDEFQVFHSVSDLTRANSVLFNGESGTANANVNPNYRIYTVDPNSLYVLDAETWIYNLTDANLSPKINPKWFLEYSMREAFGVSTLLPQALSSLTHSMARDHALMRQYYR</sequence>
<feature type="compositionally biased region" description="Basic and acidic residues" evidence="13">
    <location>
        <begin position="77"/>
        <end position="94"/>
    </location>
</feature>
<dbReference type="CDD" id="cd00842">
    <property type="entry name" value="MPP_ASMase"/>
    <property type="match status" value="3"/>
</dbReference>
<evidence type="ECO:0000256" key="9">
    <source>
        <dbReference type="ARBA" id="ARBA00023157"/>
    </source>
</evidence>
<accession>A0A7R9FXS3</accession>
<feature type="compositionally biased region" description="Basic and acidic residues" evidence="13">
    <location>
        <begin position="41"/>
        <end position="61"/>
    </location>
</feature>
<protein>
    <recommendedName>
        <fullName evidence="15">Saposin B-type domain-containing protein</fullName>
    </recommendedName>
</protein>
<dbReference type="GO" id="GO:0061750">
    <property type="term" value="F:acid sphingomyelin phosphodiesterase activity"/>
    <property type="evidence" value="ECO:0007669"/>
    <property type="project" value="TreeGrafter"/>
</dbReference>
<dbReference type="SMART" id="SM00741">
    <property type="entry name" value="SapB"/>
    <property type="match status" value="2"/>
</dbReference>
<gene>
    <name evidence="16" type="ORF">TSIB3V08_LOCUS3418</name>
</gene>
<dbReference type="FunFam" id="3.60.21.10:FF:000077">
    <property type="entry name" value="Sphingomyelin phosphodiesterase"/>
    <property type="match status" value="3"/>
</dbReference>
<dbReference type="InterPro" id="IPR045473">
    <property type="entry name" value="ASM_C"/>
</dbReference>
<dbReference type="GO" id="GO:0046513">
    <property type="term" value="P:ceramide biosynthetic process"/>
    <property type="evidence" value="ECO:0007669"/>
    <property type="project" value="TreeGrafter"/>
</dbReference>
<feature type="compositionally biased region" description="Acidic residues" evidence="13">
    <location>
        <begin position="62"/>
        <end position="76"/>
    </location>
</feature>
<dbReference type="EMBL" id="OC001134">
    <property type="protein sequence ID" value="CAD7259209.1"/>
    <property type="molecule type" value="Genomic_DNA"/>
</dbReference>
<evidence type="ECO:0000256" key="8">
    <source>
        <dbReference type="ARBA" id="ARBA00022833"/>
    </source>
</evidence>
<comment type="catalytic activity">
    <reaction evidence="12">
        <text>a sphingomyelin + H2O = phosphocholine + an N-acylsphing-4-enine + H(+)</text>
        <dbReference type="Rhea" id="RHEA:19253"/>
        <dbReference type="ChEBI" id="CHEBI:15377"/>
        <dbReference type="ChEBI" id="CHEBI:15378"/>
        <dbReference type="ChEBI" id="CHEBI:17636"/>
        <dbReference type="ChEBI" id="CHEBI:52639"/>
        <dbReference type="ChEBI" id="CHEBI:295975"/>
        <dbReference type="EC" id="3.1.4.12"/>
    </reaction>
    <physiologicalReaction direction="left-to-right" evidence="12">
        <dbReference type="Rhea" id="RHEA:19254"/>
    </physiologicalReaction>
</comment>
<dbReference type="GO" id="GO:0046872">
    <property type="term" value="F:metal ion binding"/>
    <property type="evidence" value="ECO:0007669"/>
    <property type="project" value="UniProtKB-KW"/>
</dbReference>
<keyword evidence="10" id="KW-0325">Glycoprotein</keyword>
<evidence type="ECO:0000256" key="2">
    <source>
        <dbReference type="ARBA" id="ARBA00004613"/>
    </source>
</evidence>
<evidence type="ECO:0000256" key="3">
    <source>
        <dbReference type="ARBA" id="ARBA00008234"/>
    </source>
</evidence>
<name>A0A7R9FXS3_TIMSH</name>
<feature type="chain" id="PRO_5031554515" description="Saposin B-type domain-containing protein" evidence="14">
    <location>
        <begin position="18"/>
        <end position="2487"/>
    </location>
</feature>
<feature type="region of interest" description="Disordered" evidence="13">
    <location>
        <begin position="202"/>
        <end position="221"/>
    </location>
</feature>
<evidence type="ECO:0000259" key="15">
    <source>
        <dbReference type="PROSITE" id="PS50015"/>
    </source>
</evidence>
<dbReference type="SUPFAM" id="SSF56300">
    <property type="entry name" value="Metallo-dependent phosphatases"/>
    <property type="match status" value="6"/>
</dbReference>
<evidence type="ECO:0000256" key="13">
    <source>
        <dbReference type="SAM" id="MobiDB-lite"/>
    </source>
</evidence>
<evidence type="ECO:0000256" key="12">
    <source>
        <dbReference type="ARBA" id="ARBA00047268"/>
    </source>
</evidence>
<keyword evidence="4" id="KW-0964">Secreted</keyword>
<keyword evidence="11" id="KW-0326">Glycosidase</keyword>
<evidence type="ECO:0000256" key="5">
    <source>
        <dbReference type="ARBA" id="ARBA00022723"/>
    </source>
</evidence>
<dbReference type="GO" id="GO:0005615">
    <property type="term" value="C:extracellular space"/>
    <property type="evidence" value="ECO:0007669"/>
    <property type="project" value="TreeGrafter"/>
</dbReference>